<feature type="compositionally biased region" description="Low complexity" evidence="1">
    <location>
        <begin position="58"/>
        <end position="138"/>
    </location>
</feature>
<feature type="region of interest" description="Disordered" evidence="1">
    <location>
        <begin position="228"/>
        <end position="312"/>
    </location>
</feature>
<feature type="chain" id="PRO_5021473499" description="Mid2 domain-containing protein" evidence="3">
    <location>
        <begin position="27"/>
        <end position="312"/>
    </location>
</feature>
<evidence type="ECO:0000256" key="3">
    <source>
        <dbReference type="SAM" id="SignalP"/>
    </source>
</evidence>
<keyword evidence="2" id="KW-0472">Membrane</keyword>
<proteinExistence type="predicted"/>
<name>A0A4Y7TXT6_COPMI</name>
<accession>A0A4Y7TXT6</accession>
<feature type="region of interest" description="Disordered" evidence="1">
    <location>
        <begin position="48"/>
        <end position="158"/>
    </location>
</feature>
<evidence type="ECO:0000256" key="2">
    <source>
        <dbReference type="SAM" id="Phobius"/>
    </source>
</evidence>
<dbReference type="EMBL" id="QPFP01000002">
    <property type="protein sequence ID" value="TEB38985.1"/>
    <property type="molecule type" value="Genomic_DNA"/>
</dbReference>
<gene>
    <name evidence="4" type="ORF">FA13DRAFT_1770049</name>
</gene>
<dbReference type="STRING" id="71717.A0A4Y7TXT6"/>
<feature type="compositionally biased region" description="Basic and acidic residues" evidence="1">
    <location>
        <begin position="228"/>
        <end position="237"/>
    </location>
</feature>
<feature type="signal peptide" evidence="3">
    <location>
        <begin position="1"/>
        <end position="26"/>
    </location>
</feature>
<protein>
    <recommendedName>
        <fullName evidence="6">Mid2 domain-containing protein</fullName>
    </recommendedName>
</protein>
<keyword evidence="5" id="KW-1185">Reference proteome</keyword>
<dbReference type="OrthoDB" id="3261505at2759"/>
<sequence>MFTRKLSTTLFIALALLIATSTVVEASHDLPLQQRSQLNHVNRMIRKRSPQDLPPPVIGAAPIPGASSSTTEAASSTTSAASASDTASVSSTASSDSASSTSTGTESASSSSTGTSTESTTSASSTSSTTSTTDTSTTPTQQAVETTPAPTGQVVETQTDKVKSTKTVVTSVQASATVLPELTGAAKVGSNVVTILIAIVASIGGILILWTIFRKWKLGSSKKFEDRMNPIDWRPETNDDSGLPSRRLSSGSSYRGPSSARSADPLDHDFTAGPSHVSPVGGYADMSRGPSPTMRENRGYDFGAPVHTGGRY</sequence>
<evidence type="ECO:0000313" key="5">
    <source>
        <dbReference type="Proteomes" id="UP000298030"/>
    </source>
</evidence>
<feature type="compositionally biased region" description="Low complexity" evidence="1">
    <location>
        <begin position="241"/>
        <end position="263"/>
    </location>
</feature>
<feature type="compositionally biased region" description="Polar residues" evidence="1">
    <location>
        <begin position="139"/>
        <end position="156"/>
    </location>
</feature>
<keyword evidence="2" id="KW-0812">Transmembrane</keyword>
<comment type="caution">
    <text evidence="4">The sequence shown here is derived from an EMBL/GenBank/DDBJ whole genome shotgun (WGS) entry which is preliminary data.</text>
</comment>
<evidence type="ECO:0008006" key="6">
    <source>
        <dbReference type="Google" id="ProtNLM"/>
    </source>
</evidence>
<feature type="transmembrane region" description="Helical" evidence="2">
    <location>
        <begin position="192"/>
        <end position="213"/>
    </location>
</feature>
<reference evidence="4 5" key="1">
    <citation type="journal article" date="2019" name="Nat. Ecol. Evol.">
        <title>Megaphylogeny resolves global patterns of mushroom evolution.</title>
        <authorList>
            <person name="Varga T."/>
            <person name="Krizsan K."/>
            <person name="Foldi C."/>
            <person name="Dima B."/>
            <person name="Sanchez-Garcia M."/>
            <person name="Sanchez-Ramirez S."/>
            <person name="Szollosi G.J."/>
            <person name="Szarkandi J.G."/>
            <person name="Papp V."/>
            <person name="Albert L."/>
            <person name="Andreopoulos W."/>
            <person name="Angelini C."/>
            <person name="Antonin V."/>
            <person name="Barry K.W."/>
            <person name="Bougher N.L."/>
            <person name="Buchanan P."/>
            <person name="Buyck B."/>
            <person name="Bense V."/>
            <person name="Catcheside P."/>
            <person name="Chovatia M."/>
            <person name="Cooper J."/>
            <person name="Damon W."/>
            <person name="Desjardin D."/>
            <person name="Finy P."/>
            <person name="Geml J."/>
            <person name="Haridas S."/>
            <person name="Hughes K."/>
            <person name="Justo A."/>
            <person name="Karasinski D."/>
            <person name="Kautmanova I."/>
            <person name="Kiss B."/>
            <person name="Kocsube S."/>
            <person name="Kotiranta H."/>
            <person name="LaButti K.M."/>
            <person name="Lechner B.E."/>
            <person name="Liimatainen K."/>
            <person name="Lipzen A."/>
            <person name="Lukacs Z."/>
            <person name="Mihaltcheva S."/>
            <person name="Morgado L.N."/>
            <person name="Niskanen T."/>
            <person name="Noordeloos M.E."/>
            <person name="Ohm R.A."/>
            <person name="Ortiz-Santana B."/>
            <person name="Ovrebo C."/>
            <person name="Racz N."/>
            <person name="Riley R."/>
            <person name="Savchenko A."/>
            <person name="Shiryaev A."/>
            <person name="Soop K."/>
            <person name="Spirin V."/>
            <person name="Szebenyi C."/>
            <person name="Tomsovsky M."/>
            <person name="Tulloss R.E."/>
            <person name="Uehling J."/>
            <person name="Grigoriev I.V."/>
            <person name="Vagvolgyi C."/>
            <person name="Papp T."/>
            <person name="Martin F.M."/>
            <person name="Miettinen O."/>
            <person name="Hibbett D.S."/>
            <person name="Nagy L.G."/>
        </authorList>
    </citation>
    <scope>NUCLEOTIDE SEQUENCE [LARGE SCALE GENOMIC DNA]</scope>
    <source>
        <strain evidence="4 5">FP101781</strain>
    </source>
</reference>
<keyword evidence="2" id="KW-1133">Transmembrane helix</keyword>
<evidence type="ECO:0000313" key="4">
    <source>
        <dbReference type="EMBL" id="TEB38985.1"/>
    </source>
</evidence>
<keyword evidence="3" id="KW-0732">Signal</keyword>
<evidence type="ECO:0000256" key="1">
    <source>
        <dbReference type="SAM" id="MobiDB-lite"/>
    </source>
</evidence>
<organism evidence="4 5">
    <name type="scientific">Coprinellus micaceus</name>
    <name type="common">Glistening ink-cap mushroom</name>
    <name type="synonym">Coprinus micaceus</name>
    <dbReference type="NCBI Taxonomy" id="71717"/>
    <lineage>
        <taxon>Eukaryota</taxon>
        <taxon>Fungi</taxon>
        <taxon>Dikarya</taxon>
        <taxon>Basidiomycota</taxon>
        <taxon>Agaricomycotina</taxon>
        <taxon>Agaricomycetes</taxon>
        <taxon>Agaricomycetidae</taxon>
        <taxon>Agaricales</taxon>
        <taxon>Agaricineae</taxon>
        <taxon>Psathyrellaceae</taxon>
        <taxon>Coprinellus</taxon>
    </lineage>
</organism>
<dbReference type="Proteomes" id="UP000298030">
    <property type="component" value="Unassembled WGS sequence"/>
</dbReference>
<dbReference type="AlphaFoldDB" id="A0A4Y7TXT6"/>